<dbReference type="GO" id="GO:0006879">
    <property type="term" value="P:intracellular iron ion homeostasis"/>
    <property type="evidence" value="ECO:0007669"/>
    <property type="project" value="TreeGrafter"/>
</dbReference>
<evidence type="ECO:0000313" key="9">
    <source>
        <dbReference type="EMBL" id="EPB84430.1"/>
    </source>
</evidence>
<dbReference type="VEuPathDB" id="FungiDB:HMPREF1544_08794"/>
<evidence type="ECO:0000256" key="4">
    <source>
        <dbReference type="ARBA" id="ARBA00023008"/>
    </source>
</evidence>
<dbReference type="SUPFAM" id="SSF57879">
    <property type="entry name" value="Zinc domain conserved in yeast copper-regulated transcription factors"/>
    <property type="match status" value="1"/>
</dbReference>
<dbReference type="STRING" id="1220926.S2JX81"/>
<reference evidence="10" key="1">
    <citation type="submission" date="2013-05" db="EMBL/GenBank/DDBJ databases">
        <title>The Genome sequence of Mucor circinelloides f. circinelloides 1006PhL.</title>
        <authorList>
            <consortium name="The Broad Institute Genomics Platform"/>
            <person name="Cuomo C."/>
            <person name="Earl A."/>
            <person name="Findley K."/>
            <person name="Lee S.C."/>
            <person name="Walker B."/>
            <person name="Young S."/>
            <person name="Zeng Q."/>
            <person name="Gargeya S."/>
            <person name="Fitzgerald M."/>
            <person name="Haas B."/>
            <person name="Abouelleil A."/>
            <person name="Allen A.W."/>
            <person name="Alvarado L."/>
            <person name="Arachchi H.M."/>
            <person name="Berlin A.M."/>
            <person name="Chapman S.B."/>
            <person name="Gainer-Dewar J."/>
            <person name="Goldberg J."/>
            <person name="Griggs A."/>
            <person name="Gujja S."/>
            <person name="Hansen M."/>
            <person name="Howarth C."/>
            <person name="Imamovic A."/>
            <person name="Ireland A."/>
            <person name="Larimer J."/>
            <person name="McCowan C."/>
            <person name="Murphy C."/>
            <person name="Pearson M."/>
            <person name="Poon T.W."/>
            <person name="Priest M."/>
            <person name="Roberts A."/>
            <person name="Saif S."/>
            <person name="Shea T."/>
            <person name="Sisk P."/>
            <person name="Sykes S."/>
            <person name="Wortman J."/>
            <person name="Nusbaum C."/>
            <person name="Birren B."/>
        </authorList>
    </citation>
    <scope>NUCLEOTIDE SEQUENCE [LARGE SCALE GENOMIC DNA]</scope>
    <source>
        <strain evidence="10">1006PhL</strain>
    </source>
</reference>
<dbReference type="GO" id="GO:0045944">
    <property type="term" value="P:positive regulation of transcription by RNA polymerase II"/>
    <property type="evidence" value="ECO:0007669"/>
    <property type="project" value="TreeGrafter"/>
</dbReference>
<dbReference type="PRINTS" id="PR00617">
    <property type="entry name" value="COPPERFIST"/>
</dbReference>
<dbReference type="OMA" id="CLCEVIN"/>
<dbReference type="Proteomes" id="UP000014254">
    <property type="component" value="Unassembled WGS sequence"/>
</dbReference>
<gene>
    <name evidence="9" type="ORF">HMPREF1544_08794</name>
</gene>
<evidence type="ECO:0000256" key="1">
    <source>
        <dbReference type="ARBA" id="ARBA00004123"/>
    </source>
</evidence>
<dbReference type="GO" id="GO:0000978">
    <property type="term" value="F:RNA polymerase II cis-regulatory region sequence-specific DNA binding"/>
    <property type="evidence" value="ECO:0007669"/>
    <property type="project" value="TreeGrafter"/>
</dbReference>
<protein>
    <recommendedName>
        <fullName evidence="8">Copper-fist domain-containing protein</fullName>
    </recommendedName>
</protein>
<dbReference type="InterPro" id="IPR001083">
    <property type="entry name" value="Cu_fist_DNA-bd_dom"/>
</dbReference>
<evidence type="ECO:0000313" key="10">
    <source>
        <dbReference type="Proteomes" id="UP000014254"/>
    </source>
</evidence>
<dbReference type="PANTHER" id="PTHR28088:SF9">
    <property type="entry name" value="TRANSCRIPTION FACTOR GRISEA, PUTATIVE (AFU_ORTHOLOGUE AFUA_1G13190)-RELATED"/>
    <property type="match status" value="1"/>
</dbReference>
<dbReference type="InParanoid" id="S2JX81"/>
<dbReference type="GO" id="GO:0000981">
    <property type="term" value="F:DNA-binding transcription factor activity, RNA polymerase II-specific"/>
    <property type="evidence" value="ECO:0007669"/>
    <property type="project" value="TreeGrafter"/>
</dbReference>
<keyword evidence="2" id="KW-0479">Metal-binding</keyword>
<dbReference type="PANTHER" id="PTHR28088">
    <property type="entry name" value="TRANSCRIPTIONAL ACTIVATOR HAA1-RELATED"/>
    <property type="match status" value="1"/>
</dbReference>
<dbReference type="InterPro" id="IPR051763">
    <property type="entry name" value="Copper_Homeo_Regul"/>
</dbReference>
<dbReference type="SMART" id="SM01090">
    <property type="entry name" value="Copper-fist"/>
    <property type="match status" value="1"/>
</dbReference>
<dbReference type="OrthoDB" id="5600085at2759"/>
<keyword evidence="7" id="KW-0539">Nucleus</keyword>
<dbReference type="eggNOG" id="ENOG502S7CA">
    <property type="taxonomic scope" value="Eukaryota"/>
</dbReference>
<evidence type="ECO:0000256" key="3">
    <source>
        <dbReference type="ARBA" id="ARBA00022833"/>
    </source>
</evidence>
<dbReference type="GO" id="GO:0006878">
    <property type="term" value="P:intracellular copper ion homeostasis"/>
    <property type="evidence" value="ECO:0007669"/>
    <property type="project" value="TreeGrafter"/>
</dbReference>
<feature type="domain" description="Copper-fist" evidence="8">
    <location>
        <begin position="2"/>
        <end position="41"/>
    </location>
</feature>
<dbReference type="Gene3D" id="3.90.430.10">
    <property type="entry name" value="Copper fist DNA-binding domain"/>
    <property type="match status" value="1"/>
</dbReference>
<dbReference type="AlphaFoldDB" id="S2JX81"/>
<name>S2JX81_MUCC1</name>
<accession>S2JX81</accession>
<keyword evidence="4" id="KW-0186">Copper</keyword>
<dbReference type="InterPro" id="IPR036395">
    <property type="entry name" value="Cu_fist_DNA-bd_dom_sf"/>
</dbReference>
<keyword evidence="3" id="KW-0862">Zinc</keyword>
<keyword evidence="5" id="KW-0805">Transcription regulation</keyword>
<evidence type="ECO:0000256" key="6">
    <source>
        <dbReference type="ARBA" id="ARBA00023163"/>
    </source>
</evidence>
<evidence type="ECO:0000256" key="5">
    <source>
        <dbReference type="ARBA" id="ARBA00023015"/>
    </source>
</evidence>
<evidence type="ECO:0000256" key="7">
    <source>
        <dbReference type="ARBA" id="ARBA00023242"/>
    </source>
</evidence>
<dbReference type="GO" id="GO:0005507">
    <property type="term" value="F:copper ion binding"/>
    <property type="evidence" value="ECO:0007669"/>
    <property type="project" value="InterPro"/>
</dbReference>
<proteinExistence type="predicted"/>
<comment type="subcellular location">
    <subcellularLocation>
        <location evidence="1">Nucleus</location>
    </subcellularLocation>
</comment>
<dbReference type="EMBL" id="KE124039">
    <property type="protein sequence ID" value="EPB84430.1"/>
    <property type="molecule type" value="Genomic_DNA"/>
</dbReference>
<sequence>MVILINGEKYACASCIRGHRVKKCNHNDRQLVPIVKRGRQVSQCNHCRDLRKTNGTHVKCTCAIASTPNPINGCLCEVINSCSCVASHLQEVRDDNSTDGSVYSQSLSIAETPLPSSSAVNSCHTAAITNISTSETPFPLLLDQQQPLNLSTDTVPLIDDADLMNFLENDLDKYLTATCENIPGTY</sequence>
<keyword evidence="10" id="KW-1185">Reference proteome</keyword>
<evidence type="ECO:0000259" key="8">
    <source>
        <dbReference type="PROSITE" id="PS50073"/>
    </source>
</evidence>
<keyword evidence="6" id="KW-0804">Transcription</keyword>
<dbReference type="PROSITE" id="PS50073">
    <property type="entry name" value="COPPER_FIST_2"/>
    <property type="match status" value="1"/>
</dbReference>
<dbReference type="SMART" id="SM00412">
    <property type="entry name" value="Cu_FIST"/>
    <property type="match status" value="1"/>
</dbReference>
<dbReference type="GO" id="GO:0005634">
    <property type="term" value="C:nucleus"/>
    <property type="evidence" value="ECO:0007669"/>
    <property type="project" value="UniProtKB-SubCell"/>
</dbReference>
<dbReference type="FunFam" id="3.90.430.10:FF:000001">
    <property type="entry name" value="Copper fist DNA-binding protein"/>
    <property type="match status" value="1"/>
</dbReference>
<organism evidence="9 10">
    <name type="scientific">Mucor circinelloides f. circinelloides (strain 1006PhL)</name>
    <name type="common">Mucormycosis agent</name>
    <name type="synonym">Calyptromyces circinelloides</name>
    <dbReference type="NCBI Taxonomy" id="1220926"/>
    <lineage>
        <taxon>Eukaryota</taxon>
        <taxon>Fungi</taxon>
        <taxon>Fungi incertae sedis</taxon>
        <taxon>Mucoromycota</taxon>
        <taxon>Mucoromycotina</taxon>
        <taxon>Mucoromycetes</taxon>
        <taxon>Mucorales</taxon>
        <taxon>Mucorineae</taxon>
        <taxon>Mucoraceae</taxon>
        <taxon>Mucor</taxon>
    </lineage>
</organism>
<evidence type="ECO:0000256" key="2">
    <source>
        <dbReference type="ARBA" id="ARBA00022723"/>
    </source>
</evidence>
<dbReference type="Pfam" id="PF00649">
    <property type="entry name" value="Copper-fist"/>
    <property type="match status" value="1"/>
</dbReference>